<evidence type="ECO:0000313" key="2">
    <source>
        <dbReference type="EMBL" id="KAJ7029476.1"/>
    </source>
</evidence>
<comment type="caution">
    <text evidence="2">The sequence shown here is derived from an EMBL/GenBank/DDBJ whole genome shotgun (WGS) entry which is preliminary data.</text>
</comment>
<feature type="compositionally biased region" description="Basic residues" evidence="1">
    <location>
        <begin position="167"/>
        <end position="184"/>
    </location>
</feature>
<evidence type="ECO:0000256" key="1">
    <source>
        <dbReference type="SAM" id="MobiDB-lite"/>
    </source>
</evidence>
<proteinExistence type="predicted"/>
<protein>
    <submittedName>
        <fullName evidence="2">Uncharacterized protein</fullName>
    </submittedName>
</protein>
<reference evidence="2" key="1">
    <citation type="submission" date="2023-03" db="EMBL/GenBank/DDBJ databases">
        <title>Massive genome expansion in bonnet fungi (Mycena s.s.) driven by repeated elements and novel gene families across ecological guilds.</title>
        <authorList>
            <consortium name="Lawrence Berkeley National Laboratory"/>
            <person name="Harder C.B."/>
            <person name="Miyauchi S."/>
            <person name="Viragh M."/>
            <person name="Kuo A."/>
            <person name="Thoen E."/>
            <person name="Andreopoulos B."/>
            <person name="Lu D."/>
            <person name="Skrede I."/>
            <person name="Drula E."/>
            <person name="Henrissat B."/>
            <person name="Morin E."/>
            <person name="Kohler A."/>
            <person name="Barry K."/>
            <person name="LaButti K."/>
            <person name="Morin E."/>
            <person name="Salamov A."/>
            <person name="Lipzen A."/>
            <person name="Mereny Z."/>
            <person name="Hegedus B."/>
            <person name="Baldrian P."/>
            <person name="Stursova M."/>
            <person name="Weitz H."/>
            <person name="Taylor A."/>
            <person name="Grigoriev I.V."/>
            <person name="Nagy L.G."/>
            <person name="Martin F."/>
            <person name="Kauserud H."/>
        </authorList>
    </citation>
    <scope>NUCLEOTIDE SEQUENCE</scope>
    <source>
        <strain evidence="2">CBHHK200</strain>
    </source>
</reference>
<accession>A0AAD6SK56</accession>
<feature type="compositionally biased region" description="Pro residues" evidence="1">
    <location>
        <begin position="142"/>
        <end position="159"/>
    </location>
</feature>
<sequence length="515" mass="56156">MAHALDLTTVSYGGAICVLDACHSTAVTRPMRARGDTSSGAPSVPVTQLPRQTRSGSYFSPYELLDFINPTPTRPFQTIQLKTSLAALLQQSIADTDLHAHYQDVPPALSFDGASDNASSFNPKLTCATCLPPTSGFVPPLYLSPPPSASPPPSTPRPRPSAAGVERRHKNERAHAQRSLRRQKLAAQSTPYDHNLNPRHTQEYRRQASHSTMFDLADAPVAAGAWIGRRSKRPTGRIRTLPELLNDAHKLVEWNGRDPKLILDAEGRIVAILLGTPDDPDWPNVVEQAAKAMDRAQMRRLACWSGPSAGGDTYSSLRAPPSARPGNLRNTKLFNYLVKELLRNKSIHRIAGFQSDSPRPIRALPPTSSTPLTTRYFLLPPSTAETRFCPVTSAGKFDHKLGGHIYLGQLRLVIEFPSGATAIIPSDCVDHGNTPIQANETRFSITQFAAGGLFCWVEYGFQTAKSLLAQAGGQVERDAFDGVPGSRWQWALSLFSKVDELAANCSLVFTPQTDV</sequence>
<dbReference type="Proteomes" id="UP001218188">
    <property type="component" value="Unassembled WGS sequence"/>
</dbReference>
<dbReference type="AlphaFoldDB" id="A0AAD6SK56"/>
<keyword evidence="3" id="KW-1185">Reference proteome</keyword>
<feature type="region of interest" description="Disordered" evidence="1">
    <location>
        <begin position="141"/>
        <end position="208"/>
    </location>
</feature>
<gene>
    <name evidence="2" type="ORF">C8F04DRAFT_1264932</name>
</gene>
<dbReference type="Gene3D" id="3.60.130.30">
    <property type="match status" value="1"/>
</dbReference>
<dbReference type="EMBL" id="JARJCM010000101">
    <property type="protein sequence ID" value="KAJ7029476.1"/>
    <property type="molecule type" value="Genomic_DNA"/>
</dbReference>
<feature type="region of interest" description="Disordered" evidence="1">
    <location>
        <begin position="31"/>
        <end position="54"/>
    </location>
</feature>
<name>A0AAD6SK56_9AGAR</name>
<evidence type="ECO:0000313" key="3">
    <source>
        <dbReference type="Proteomes" id="UP001218188"/>
    </source>
</evidence>
<organism evidence="2 3">
    <name type="scientific">Mycena alexandri</name>
    <dbReference type="NCBI Taxonomy" id="1745969"/>
    <lineage>
        <taxon>Eukaryota</taxon>
        <taxon>Fungi</taxon>
        <taxon>Dikarya</taxon>
        <taxon>Basidiomycota</taxon>
        <taxon>Agaricomycotina</taxon>
        <taxon>Agaricomycetes</taxon>
        <taxon>Agaricomycetidae</taxon>
        <taxon>Agaricales</taxon>
        <taxon>Marasmiineae</taxon>
        <taxon>Mycenaceae</taxon>
        <taxon>Mycena</taxon>
    </lineage>
</organism>
<feature type="compositionally biased region" description="Polar residues" evidence="1">
    <location>
        <begin position="36"/>
        <end position="54"/>
    </location>
</feature>